<evidence type="ECO:0000313" key="8">
    <source>
        <dbReference type="EMBL" id="MBV7276204.1"/>
    </source>
</evidence>
<feature type="domain" description="EamA" evidence="7">
    <location>
        <begin position="148"/>
        <end position="283"/>
    </location>
</feature>
<dbReference type="InterPro" id="IPR000620">
    <property type="entry name" value="EamA_dom"/>
</dbReference>
<feature type="domain" description="EamA" evidence="7">
    <location>
        <begin position="5"/>
        <end position="135"/>
    </location>
</feature>
<comment type="subcellular location">
    <subcellularLocation>
        <location evidence="1">Membrane</location>
        <topology evidence="1">Multi-pass membrane protein</topology>
    </subcellularLocation>
</comment>
<evidence type="ECO:0000259" key="7">
    <source>
        <dbReference type="Pfam" id="PF00892"/>
    </source>
</evidence>
<dbReference type="GO" id="GO:0016020">
    <property type="term" value="C:membrane"/>
    <property type="evidence" value="ECO:0007669"/>
    <property type="project" value="UniProtKB-SubCell"/>
</dbReference>
<feature type="transmembrane region" description="Helical" evidence="6">
    <location>
        <begin position="241"/>
        <end position="260"/>
    </location>
</feature>
<reference evidence="8" key="1">
    <citation type="submission" date="2020-12" db="EMBL/GenBank/DDBJ databases">
        <title>Clostridium thailandense sp. nov., a novel acetogenic bacterium isolated from peat land soil in Thailand.</title>
        <authorList>
            <person name="Chaikitkaew S."/>
            <person name="Birkeland N.K."/>
        </authorList>
    </citation>
    <scope>NUCLEOTIDE SEQUENCE</scope>
    <source>
        <strain evidence="8">PL3</strain>
    </source>
</reference>
<keyword evidence="9" id="KW-1185">Reference proteome</keyword>
<proteinExistence type="inferred from homology"/>
<accession>A0A949TNP6</accession>
<dbReference type="Proteomes" id="UP000694308">
    <property type="component" value="Unassembled WGS sequence"/>
</dbReference>
<sequence>MNRYVALILGASLWGVIGIFASVLMKYNLISEQIGFFRLFFGCLGLIIYALTKRYRFKLTKKEFGFSVIMGLIQCLFNMFYFKAIQHVGVAVAAVLLYTSPIFLALFSKLFYKENIDLRKKYSLLLCFLGCIICVTGGNLNFTNISLIGLLLGIGSAVVYANIPTIGKGVFKDDNQISVLIYTFLFGAVFMIPFARLEDLVGYMTNIKTLPIIALLGLVTASIPYSLYFYGISKKIELSKVGVLSSIELVVAVILGWSVLGEPFSFIKFFGIALMIASVFVMNVTEENESIKPNYKVGQQKA</sequence>
<evidence type="ECO:0000256" key="3">
    <source>
        <dbReference type="ARBA" id="ARBA00022692"/>
    </source>
</evidence>
<comment type="similarity">
    <text evidence="2">Belongs to the EamA transporter family.</text>
</comment>
<evidence type="ECO:0000256" key="4">
    <source>
        <dbReference type="ARBA" id="ARBA00022989"/>
    </source>
</evidence>
<dbReference type="PANTHER" id="PTHR32322">
    <property type="entry name" value="INNER MEMBRANE TRANSPORTER"/>
    <property type="match status" value="1"/>
</dbReference>
<dbReference type="EMBL" id="JAEEGC010000164">
    <property type="protein sequence ID" value="MBV7276204.1"/>
    <property type="molecule type" value="Genomic_DNA"/>
</dbReference>
<feature type="transmembrane region" description="Helical" evidence="6">
    <location>
        <begin position="124"/>
        <end position="142"/>
    </location>
</feature>
<organism evidence="8 9">
    <name type="scientific">Clostridium thailandense</name>
    <dbReference type="NCBI Taxonomy" id="2794346"/>
    <lineage>
        <taxon>Bacteria</taxon>
        <taxon>Bacillati</taxon>
        <taxon>Bacillota</taxon>
        <taxon>Clostridia</taxon>
        <taxon>Eubacteriales</taxon>
        <taxon>Clostridiaceae</taxon>
        <taxon>Clostridium</taxon>
    </lineage>
</organism>
<evidence type="ECO:0000256" key="6">
    <source>
        <dbReference type="SAM" id="Phobius"/>
    </source>
</evidence>
<keyword evidence="3 6" id="KW-0812">Transmembrane</keyword>
<dbReference type="Pfam" id="PF00892">
    <property type="entry name" value="EamA"/>
    <property type="match status" value="2"/>
</dbReference>
<dbReference type="AlphaFoldDB" id="A0A949TNP6"/>
<evidence type="ECO:0000256" key="1">
    <source>
        <dbReference type="ARBA" id="ARBA00004141"/>
    </source>
</evidence>
<evidence type="ECO:0000313" key="9">
    <source>
        <dbReference type="Proteomes" id="UP000694308"/>
    </source>
</evidence>
<evidence type="ECO:0000256" key="2">
    <source>
        <dbReference type="ARBA" id="ARBA00007362"/>
    </source>
</evidence>
<feature type="transmembrane region" description="Helical" evidence="6">
    <location>
        <begin position="88"/>
        <end position="112"/>
    </location>
</feature>
<feature type="transmembrane region" description="Helical" evidence="6">
    <location>
        <begin position="33"/>
        <end position="52"/>
    </location>
</feature>
<dbReference type="RefSeq" id="WP_218323249.1">
    <property type="nucleotide sequence ID" value="NZ_JAEEGC010000164.1"/>
</dbReference>
<keyword evidence="4 6" id="KW-1133">Transmembrane helix</keyword>
<keyword evidence="5 6" id="KW-0472">Membrane</keyword>
<name>A0A949TNP6_9CLOT</name>
<feature type="transmembrane region" description="Helical" evidence="6">
    <location>
        <begin position="64"/>
        <end position="82"/>
    </location>
</feature>
<feature type="transmembrane region" description="Helical" evidence="6">
    <location>
        <begin position="209"/>
        <end position="229"/>
    </location>
</feature>
<comment type="caution">
    <text evidence="8">The sequence shown here is derived from an EMBL/GenBank/DDBJ whole genome shotgun (WGS) entry which is preliminary data.</text>
</comment>
<feature type="transmembrane region" description="Helical" evidence="6">
    <location>
        <begin position="7"/>
        <end position="27"/>
    </location>
</feature>
<dbReference type="InterPro" id="IPR050638">
    <property type="entry name" value="AA-Vitamin_Transporters"/>
</dbReference>
<feature type="transmembrane region" description="Helical" evidence="6">
    <location>
        <begin position="266"/>
        <end position="285"/>
    </location>
</feature>
<gene>
    <name evidence="8" type="ORF">I6U48_25305</name>
</gene>
<dbReference type="PANTHER" id="PTHR32322:SF2">
    <property type="entry name" value="EAMA DOMAIN-CONTAINING PROTEIN"/>
    <property type="match status" value="1"/>
</dbReference>
<evidence type="ECO:0000256" key="5">
    <source>
        <dbReference type="ARBA" id="ARBA00023136"/>
    </source>
</evidence>
<protein>
    <submittedName>
        <fullName evidence="8">EamA family transporter</fullName>
    </submittedName>
</protein>
<feature type="transmembrane region" description="Helical" evidence="6">
    <location>
        <begin position="148"/>
        <end position="167"/>
    </location>
</feature>
<feature type="transmembrane region" description="Helical" evidence="6">
    <location>
        <begin position="179"/>
        <end position="197"/>
    </location>
</feature>